<dbReference type="STRING" id="1423740.FC36_GL000158"/>
<comment type="subunit">
    <text evidence="8">Monomer.</text>
</comment>
<dbReference type="GO" id="GO:0004045">
    <property type="term" value="F:peptidyl-tRNA hydrolase activity"/>
    <property type="evidence" value="ECO:0007669"/>
    <property type="project" value="UniProtKB-UniRule"/>
</dbReference>
<dbReference type="Gene3D" id="3.40.50.1470">
    <property type="entry name" value="Peptidyl-tRNA hydrolase"/>
    <property type="match status" value="1"/>
</dbReference>
<reference evidence="11 12" key="1">
    <citation type="journal article" date="2015" name="Genome Announc.">
        <title>Expanding the biotechnology potential of lactobacilli through comparative genomics of 213 strains and associated genera.</title>
        <authorList>
            <person name="Sun Z."/>
            <person name="Harris H.M."/>
            <person name="McCann A."/>
            <person name="Guo C."/>
            <person name="Argimon S."/>
            <person name="Zhang W."/>
            <person name="Yang X."/>
            <person name="Jeffery I.B."/>
            <person name="Cooney J.C."/>
            <person name="Kagawa T.F."/>
            <person name="Liu W."/>
            <person name="Song Y."/>
            <person name="Salvetti E."/>
            <person name="Wrobel A."/>
            <person name="Rasinkangas P."/>
            <person name="Parkhill J."/>
            <person name="Rea M.C."/>
            <person name="O'Sullivan O."/>
            <person name="Ritari J."/>
            <person name="Douillard F.P."/>
            <person name="Paul Ross R."/>
            <person name="Yang R."/>
            <person name="Briner A.E."/>
            <person name="Felis G.E."/>
            <person name="de Vos W.M."/>
            <person name="Barrangou R."/>
            <person name="Klaenhammer T.R."/>
            <person name="Caufield P.W."/>
            <person name="Cui Y."/>
            <person name="Zhang H."/>
            <person name="O'Toole P.W."/>
        </authorList>
    </citation>
    <scope>NUCLEOTIDE SEQUENCE [LARGE SCALE GENOMIC DNA]</scope>
    <source>
        <strain evidence="11 12">DSM 15833</strain>
    </source>
</reference>
<dbReference type="InterPro" id="IPR001328">
    <property type="entry name" value="Pept_tRNA_hydro"/>
</dbReference>
<gene>
    <name evidence="8" type="primary">pth</name>
    <name evidence="11" type="ORF">FC36_GL000158</name>
</gene>
<keyword evidence="2 8" id="KW-0820">tRNA-binding</keyword>
<evidence type="ECO:0000256" key="4">
    <source>
        <dbReference type="ARBA" id="ARBA00022884"/>
    </source>
</evidence>
<evidence type="ECO:0000256" key="8">
    <source>
        <dbReference type="HAMAP-Rule" id="MF_00083"/>
    </source>
</evidence>
<dbReference type="InterPro" id="IPR018171">
    <property type="entry name" value="Pept_tRNA_hydro_CS"/>
</dbReference>
<dbReference type="GO" id="GO:0072344">
    <property type="term" value="P:rescue of stalled ribosome"/>
    <property type="evidence" value="ECO:0007669"/>
    <property type="project" value="UniProtKB-UniRule"/>
</dbReference>
<protein>
    <recommendedName>
        <fullName evidence="7 8">Peptidyl-tRNA hydrolase</fullName>
        <shortName evidence="8">Pth</shortName>
        <ecNumber evidence="1 8">3.1.1.29</ecNumber>
    </recommendedName>
</protein>
<dbReference type="GO" id="GO:0006515">
    <property type="term" value="P:protein quality control for misfolded or incompletely synthesized proteins"/>
    <property type="evidence" value="ECO:0007669"/>
    <property type="project" value="UniProtKB-UniRule"/>
</dbReference>
<dbReference type="NCBIfam" id="TIGR00447">
    <property type="entry name" value="pth"/>
    <property type="match status" value="1"/>
</dbReference>
<dbReference type="EMBL" id="AZFH01000072">
    <property type="protein sequence ID" value="KRL79945.1"/>
    <property type="molecule type" value="Genomic_DNA"/>
</dbReference>
<evidence type="ECO:0000256" key="10">
    <source>
        <dbReference type="RuleBase" id="RU004320"/>
    </source>
</evidence>
<evidence type="ECO:0000313" key="11">
    <source>
        <dbReference type="EMBL" id="KRL79945.1"/>
    </source>
</evidence>
<dbReference type="EC" id="3.1.1.29" evidence="1 8"/>
<keyword evidence="3 8" id="KW-0378">Hydrolase</keyword>
<comment type="function">
    <text evidence="8">Hydrolyzes ribosome-free peptidyl-tRNAs (with 1 or more amino acids incorporated), which drop off the ribosome during protein synthesis, or as a result of ribosome stalling.</text>
</comment>
<dbReference type="SUPFAM" id="SSF53178">
    <property type="entry name" value="Peptidyl-tRNA hydrolase-like"/>
    <property type="match status" value="1"/>
</dbReference>
<dbReference type="RefSeq" id="WP_023859832.1">
    <property type="nucleotide sequence ID" value="NZ_AZFH01000072.1"/>
</dbReference>
<feature type="site" description="Stabilizes the basic form of H active site to accept a proton" evidence="8">
    <location>
        <position position="91"/>
    </location>
</feature>
<feature type="binding site" evidence="8">
    <location>
        <position position="64"/>
    </location>
    <ligand>
        <name>tRNA</name>
        <dbReference type="ChEBI" id="CHEBI:17843"/>
    </ligand>
</feature>
<comment type="similarity">
    <text evidence="5 8 10">Belongs to the PTH family.</text>
</comment>
<accession>A0A0R1TFU3</accession>
<organism evidence="11 12">
    <name type="scientific">Ligilactobacillus equi DSM 15833 = JCM 10991</name>
    <dbReference type="NCBI Taxonomy" id="1423740"/>
    <lineage>
        <taxon>Bacteria</taxon>
        <taxon>Bacillati</taxon>
        <taxon>Bacillota</taxon>
        <taxon>Bacilli</taxon>
        <taxon>Lactobacillales</taxon>
        <taxon>Lactobacillaceae</taxon>
        <taxon>Ligilactobacillus</taxon>
    </lineage>
</organism>
<comment type="catalytic activity">
    <reaction evidence="6 8 9">
        <text>an N-acyl-L-alpha-aminoacyl-tRNA + H2O = an N-acyl-L-amino acid + a tRNA + H(+)</text>
        <dbReference type="Rhea" id="RHEA:54448"/>
        <dbReference type="Rhea" id="RHEA-COMP:10123"/>
        <dbReference type="Rhea" id="RHEA-COMP:13883"/>
        <dbReference type="ChEBI" id="CHEBI:15377"/>
        <dbReference type="ChEBI" id="CHEBI:15378"/>
        <dbReference type="ChEBI" id="CHEBI:59874"/>
        <dbReference type="ChEBI" id="CHEBI:78442"/>
        <dbReference type="ChEBI" id="CHEBI:138191"/>
        <dbReference type="EC" id="3.1.1.29"/>
    </reaction>
</comment>
<evidence type="ECO:0000256" key="5">
    <source>
        <dbReference type="ARBA" id="ARBA00038063"/>
    </source>
</evidence>
<dbReference type="FunFam" id="3.40.50.1470:FF:000001">
    <property type="entry name" value="Peptidyl-tRNA hydrolase"/>
    <property type="match status" value="1"/>
</dbReference>
<dbReference type="PROSITE" id="PS01196">
    <property type="entry name" value="PEPT_TRNA_HYDROL_2"/>
    <property type="match status" value="1"/>
</dbReference>
<feature type="active site" description="Proton acceptor" evidence="8">
    <location>
        <position position="19"/>
    </location>
</feature>
<dbReference type="PANTHER" id="PTHR17224:SF1">
    <property type="entry name" value="PEPTIDYL-TRNA HYDROLASE"/>
    <property type="match status" value="1"/>
</dbReference>
<dbReference type="PROSITE" id="PS01195">
    <property type="entry name" value="PEPT_TRNA_HYDROL_1"/>
    <property type="match status" value="1"/>
</dbReference>
<dbReference type="GO" id="GO:0000049">
    <property type="term" value="F:tRNA binding"/>
    <property type="evidence" value="ECO:0007669"/>
    <property type="project" value="UniProtKB-UniRule"/>
</dbReference>
<proteinExistence type="inferred from homology"/>
<feature type="binding site" evidence="8">
    <location>
        <position position="66"/>
    </location>
    <ligand>
        <name>tRNA</name>
        <dbReference type="ChEBI" id="CHEBI:17843"/>
    </ligand>
</feature>
<evidence type="ECO:0000313" key="12">
    <source>
        <dbReference type="Proteomes" id="UP000051048"/>
    </source>
</evidence>
<dbReference type="Proteomes" id="UP000051048">
    <property type="component" value="Unassembled WGS sequence"/>
</dbReference>
<feature type="binding site" evidence="8">
    <location>
        <position position="14"/>
    </location>
    <ligand>
        <name>tRNA</name>
        <dbReference type="ChEBI" id="CHEBI:17843"/>
    </ligand>
</feature>
<keyword evidence="8" id="KW-0963">Cytoplasm</keyword>
<dbReference type="HAMAP" id="MF_00083">
    <property type="entry name" value="Pept_tRNA_hydro_bact"/>
    <property type="match status" value="1"/>
</dbReference>
<feature type="site" description="Discriminates between blocked and unblocked aminoacyl-tRNA" evidence="8">
    <location>
        <position position="9"/>
    </location>
</feature>
<dbReference type="OrthoDB" id="9800507at2"/>
<dbReference type="CDD" id="cd00462">
    <property type="entry name" value="PTH"/>
    <property type="match status" value="1"/>
</dbReference>
<feature type="binding site" evidence="8">
    <location>
        <position position="112"/>
    </location>
    <ligand>
        <name>tRNA</name>
        <dbReference type="ChEBI" id="CHEBI:17843"/>
    </ligand>
</feature>
<evidence type="ECO:0000256" key="9">
    <source>
        <dbReference type="RuleBase" id="RU000673"/>
    </source>
</evidence>
<dbReference type="PANTHER" id="PTHR17224">
    <property type="entry name" value="PEPTIDYL-TRNA HYDROLASE"/>
    <property type="match status" value="1"/>
</dbReference>
<dbReference type="AlphaFoldDB" id="A0A0R1TFU3"/>
<evidence type="ECO:0000256" key="7">
    <source>
        <dbReference type="ARBA" id="ARBA00050038"/>
    </source>
</evidence>
<evidence type="ECO:0000256" key="6">
    <source>
        <dbReference type="ARBA" id="ARBA00048707"/>
    </source>
</evidence>
<evidence type="ECO:0000256" key="3">
    <source>
        <dbReference type="ARBA" id="ARBA00022801"/>
    </source>
</evidence>
<dbReference type="GO" id="GO:0005737">
    <property type="term" value="C:cytoplasm"/>
    <property type="evidence" value="ECO:0007669"/>
    <property type="project" value="UniProtKB-SubCell"/>
</dbReference>
<name>A0A0R1TFU3_9LACO</name>
<evidence type="ECO:0000256" key="2">
    <source>
        <dbReference type="ARBA" id="ARBA00022555"/>
    </source>
</evidence>
<dbReference type="Pfam" id="PF01195">
    <property type="entry name" value="Pept_tRNA_hydro"/>
    <property type="match status" value="1"/>
</dbReference>
<evidence type="ECO:0000256" key="1">
    <source>
        <dbReference type="ARBA" id="ARBA00013260"/>
    </source>
</evidence>
<keyword evidence="4 8" id="KW-0694">RNA-binding</keyword>
<comment type="function">
    <text evidence="8">Catalyzes the release of premature peptidyl moieties from peptidyl-tRNA molecules trapped in stalled 50S ribosomal subunits, and thus maintains levels of free tRNAs and 50S ribosomes.</text>
</comment>
<sequence length="185" mass="20593">MKLIVGLGNIGSKYENTRHNVGFMVVEQLAKENNIIFDKSKFDSIYGQGMINGEKVLLVKPTTYMNESGRAVGPMADYFGIENEDIAVIHDDMDLELGRLRLRQKGSAGGHNGIKSLIAHLKGQNFKRFKLGIGHPDKMSVVNWVLSRFTPAESADLQAGIDKTCQALEAWLENDDFTKAMNDFN</sequence>
<comment type="subcellular location">
    <subcellularLocation>
        <location evidence="8">Cytoplasm</location>
    </subcellularLocation>
</comment>
<dbReference type="InterPro" id="IPR036416">
    <property type="entry name" value="Pept_tRNA_hydro_sf"/>
</dbReference>
<dbReference type="PATRIC" id="fig|1423740.3.peg.167"/>
<comment type="caution">
    <text evidence="11">The sequence shown here is derived from an EMBL/GenBank/DDBJ whole genome shotgun (WGS) entry which is preliminary data.</text>
</comment>